<dbReference type="Gene3D" id="3.90.1150.10">
    <property type="entry name" value="Aspartate Aminotransferase, domain 1"/>
    <property type="match status" value="1"/>
</dbReference>
<protein>
    <submittedName>
        <fullName evidence="3">LCYD1-like protein</fullName>
    </submittedName>
</protein>
<evidence type="ECO:0000313" key="4">
    <source>
        <dbReference type="Proteomes" id="UP001164746"/>
    </source>
</evidence>
<gene>
    <name evidence="3" type="ORF">MAR_033610</name>
</gene>
<reference evidence="3" key="1">
    <citation type="submission" date="2022-11" db="EMBL/GenBank/DDBJ databases">
        <title>Centuries of genome instability and evolution in soft-shell clam transmissible cancer (bioRxiv).</title>
        <authorList>
            <person name="Hart S.F.M."/>
            <person name="Yonemitsu M.A."/>
            <person name="Giersch R.M."/>
            <person name="Beal B.F."/>
            <person name="Arriagada G."/>
            <person name="Davis B.W."/>
            <person name="Ostrander E.A."/>
            <person name="Goff S.P."/>
            <person name="Metzger M.J."/>
        </authorList>
    </citation>
    <scope>NUCLEOTIDE SEQUENCE</scope>
    <source>
        <strain evidence="3">MELC-2E11</strain>
        <tissue evidence="3">Siphon/mantle</tissue>
    </source>
</reference>
<proteinExistence type="predicted"/>
<evidence type="ECO:0000259" key="2">
    <source>
        <dbReference type="Pfam" id="PF00266"/>
    </source>
</evidence>
<dbReference type="InterPro" id="IPR015422">
    <property type="entry name" value="PyrdxlP-dep_Trfase_small"/>
</dbReference>
<keyword evidence="1" id="KW-0663">Pyridoxal phosphate</keyword>
<dbReference type="SUPFAM" id="SSF53383">
    <property type="entry name" value="PLP-dependent transferases"/>
    <property type="match status" value="1"/>
</dbReference>
<dbReference type="Proteomes" id="UP001164746">
    <property type="component" value="Chromosome 17"/>
</dbReference>
<dbReference type="Pfam" id="PF00266">
    <property type="entry name" value="Aminotran_5"/>
    <property type="match status" value="1"/>
</dbReference>
<dbReference type="PANTHER" id="PTHR43092:SF4">
    <property type="entry name" value="AMINOTRANSFERASE CLASS V DOMAIN-CONTAINING PROTEIN"/>
    <property type="match status" value="1"/>
</dbReference>
<dbReference type="InterPro" id="IPR015421">
    <property type="entry name" value="PyrdxlP-dep_Trfase_major"/>
</dbReference>
<name>A0ABY7G9F9_MYAAR</name>
<accession>A0ABY7G9F9</accession>
<feature type="domain" description="Aminotransferase class V" evidence="2">
    <location>
        <begin position="51"/>
        <end position="243"/>
    </location>
</feature>
<evidence type="ECO:0000256" key="1">
    <source>
        <dbReference type="ARBA" id="ARBA00022898"/>
    </source>
</evidence>
<keyword evidence="4" id="KW-1185">Reference proteome</keyword>
<dbReference type="Gene3D" id="3.40.640.10">
    <property type="entry name" value="Type I PLP-dependent aspartate aminotransferase-like (Major domain)"/>
    <property type="match status" value="1"/>
</dbReference>
<organism evidence="3 4">
    <name type="scientific">Mya arenaria</name>
    <name type="common">Soft-shell clam</name>
    <dbReference type="NCBI Taxonomy" id="6604"/>
    <lineage>
        <taxon>Eukaryota</taxon>
        <taxon>Metazoa</taxon>
        <taxon>Spiralia</taxon>
        <taxon>Lophotrochozoa</taxon>
        <taxon>Mollusca</taxon>
        <taxon>Bivalvia</taxon>
        <taxon>Autobranchia</taxon>
        <taxon>Heteroconchia</taxon>
        <taxon>Euheterodonta</taxon>
        <taxon>Imparidentia</taxon>
        <taxon>Neoheterodontei</taxon>
        <taxon>Myida</taxon>
        <taxon>Myoidea</taxon>
        <taxon>Myidae</taxon>
        <taxon>Mya</taxon>
    </lineage>
</organism>
<dbReference type="EMBL" id="CP111028">
    <property type="protein sequence ID" value="WAR31068.1"/>
    <property type="molecule type" value="Genomic_DNA"/>
</dbReference>
<dbReference type="PANTHER" id="PTHR43092">
    <property type="entry name" value="L-CYSTEINE DESULFHYDRASE"/>
    <property type="match status" value="1"/>
</dbReference>
<dbReference type="InterPro" id="IPR015424">
    <property type="entry name" value="PyrdxlP-dep_Trfase"/>
</dbReference>
<dbReference type="InterPro" id="IPR000192">
    <property type="entry name" value="Aminotrans_V_dom"/>
</dbReference>
<sequence>MTTKDKLDDECLNLQSAKMEQPVPDFGPDIRKEFMLKERSVFLNHGSYGGMPKCVHDRQVKYLIELEENPDGWFRNKMYKYLNSTIAVVAEFMGVKKEDTFMIQNITKAANTVLKTFPLKSGDGVLVNTLTYGAVNVATRVTTKAVEGAQTYSFNIDFPIMSEDEIVAKYDEILEKHPEVKLVMVDHIASPTAIVMPVKKIVEVCHKHGKVVFVDAAHIPGQIEADIVDMDADFYAGNLHKWVFCPRSSAFIWRNPNRPHAWFKPLITSHFEHFGIHEAFAFEGTKDDIPYLCAVDGINFLRRLGGVERIRSYCIPLLKEGMAYLEEKWGTKRLNIPENMRAPFQCVIEVPFIRGFSDIDDKPSVTGIFRGRHYELQNLIFDDYDVQVKVLYINKRCMIRVSVAVYSSMGDFEKLAEAVLDLARKRNEGK</sequence>
<evidence type="ECO:0000313" key="3">
    <source>
        <dbReference type="EMBL" id="WAR31068.1"/>
    </source>
</evidence>